<organism evidence="2">
    <name type="scientific">gut metagenome</name>
    <dbReference type="NCBI Taxonomy" id="749906"/>
    <lineage>
        <taxon>unclassified sequences</taxon>
        <taxon>metagenomes</taxon>
        <taxon>organismal metagenomes</taxon>
    </lineage>
</organism>
<reference evidence="2" key="1">
    <citation type="journal article" date="2012" name="PLoS ONE">
        <title>Gene sets for utilization of primary and secondary nutrition supplies in the distal gut of endangered iberian lynx.</title>
        <authorList>
            <person name="Alcaide M."/>
            <person name="Messina E."/>
            <person name="Richter M."/>
            <person name="Bargiela R."/>
            <person name="Peplies J."/>
            <person name="Huws S.A."/>
            <person name="Newbold C.J."/>
            <person name="Golyshin P.N."/>
            <person name="Simon M.A."/>
            <person name="Lopez G."/>
            <person name="Yakimov M.M."/>
            <person name="Ferrer M."/>
        </authorList>
    </citation>
    <scope>NUCLEOTIDE SEQUENCE</scope>
</reference>
<name>J9GFP2_9ZZZZ</name>
<sequence>MCNSTPTTPTRRCCRMSPSPCTSLSWTRCWRSYPSRPRSWAHSTATTTSCRRRATSPSRET</sequence>
<evidence type="ECO:0000313" key="2">
    <source>
        <dbReference type="EMBL" id="EJX00603.1"/>
    </source>
</evidence>
<proteinExistence type="predicted"/>
<dbReference type="EMBL" id="AMCI01003310">
    <property type="protein sequence ID" value="EJX00603.1"/>
    <property type="molecule type" value="Genomic_DNA"/>
</dbReference>
<feature type="region of interest" description="Disordered" evidence="1">
    <location>
        <begin position="33"/>
        <end position="61"/>
    </location>
</feature>
<feature type="compositionally biased region" description="Low complexity" evidence="1">
    <location>
        <begin position="43"/>
        <end position="61"/>
    </location>
</feature>
<dbReference type="AlphaFoldDB" id="J9GFP2"/>
<comment type="caution">
    <text evidence="2">The sequence shown here is derived from an EMBL/GenBank/DDBJ whole genome shotgun (WGS) entry which is preliminary data.</text>
</comment>
<accession>J9GFP2</accession>
<gene>
    <name evidence="2" type="ORF">EVA_11291</name>
</gene>
<evidence type="ECO:0000256" key="1">
    <source>
        <dbReference type="SAM" id="MobiDB-lite"/>
    </source>
</evidence>
<protein>
    <submittedName>
        <fullName evidence="2">Uncharacterized protein</fullName>
    </submittedName>
</protein>